<proteinExistence type="predicted"/>
<gene>
    <name evidence="1" type="ORF">RhiirC2_782771</name>
</gene>
<protein>
    <submittedName>
        <fullName evidence="1">Uncharacterized protein</fullName>
    </submittedName>
</protein>
<reference evidence="1 2" key="2">
    <citation type="submission" date="2017-10" db="EMBL/GenBank/DDBJ databases">
        <title>Extensive intraspecific genome diversity in a model arbuscular mycorrhizal fungus.</title>
        <authorList>
            <person name="Chen E.C.H."/>
            <person name="Morin E."/>
            <person name="Baudet D."/>
            <person name="Noel J."/>
            <person name="Ndikumana S."/>
            <person name="Charron P."/>
            <person name="St-Onge C."/>
            <person name="Giorgi J."/>
            <person name="Grigoriev I.V."/>
            <person name="Roux C."/>
            <person name="Martin F.M."/>
            <person name="Corradi N."/>
        </authorList>
    </citation>
    <scope>NUCLEOTIDE SEQUENCE [LARGE SCALE GENOMIC DNA]</scope>
    <source>
        <strain evidence="1 2">C2</strain>
    </source>
</reference>
<evidence type="ECO:0000313" key="2">
    <source>
        <dbReference type="Proteomes" id="UP000233469"/>
    </source>
</evidence>
<organism evidence="1 2">
    <name type="scientific">Rhizophagus irregularis</name>
    <dbReference type="NCBI Taxonomy" id="588596"/>
    <lineage>
        <taxon>Eukaryota</taxon>
        <taxon>Fungi</taxon>
        <taxon>Fungi incertae sedis</taxon>
        <taxon>Mucoromycota</taxon>
        <taxon>Glomeromycotina</taxon>
        <taxon>Glomeromycetes</taxon>
        <taxon>Glomerales</taxon>
        <taxon>Glomeraceae</taxon>
        <taxon>Rhizophagus</taxon>
    </lineage>
</organism>
<dbReference type="Proteomes" id="UP000233469">
    <property type="component" value="Unassembled WGS sequence"/>
</dbReference>
<dbReference type="VEuPathDB" id="FungiDB:FUN_022048"/>
<accession>A0A2N1N2B0</accession>
<comment type="caution">
    <text evidence="1">The sequence shown here is derived from an EMBL/GenBank/DDBJ whole genome shotgun (WGS) entry which is preliminary data.</text>
</comment>
<dbReference type="EMBL" id="LLXL01000887">
    <property type="protein sequence ID" value="PKK68063.1"/>
    <property type="molecule type" value="Genomic_DNA"/>
</dbReference>
<dbReference type="AlphaFoldDB" id="A0A2N1N2B0"/>
<reference evidence="1 2" key="1">
    <citation type="submission" date="2016-04" db="EMBL/GenBank/DDBJ databases">
        <title>Genome analyses suggest a sexual origin of heterokaryosis in a supposedly ancient asexual fungus.</title>
        <authorList>
            <person name="Ropars J."/>
            <person name="Sedzielewska K."/>
            <person name="Noel J."/>
            <person name="Charron P."/>
            <person name="Farinelli L."/>
            <person name="Marton T."/>
            <person name="Kruger M."/>
            <person name="Pelin A."/>
            <person name="Brachmann A."/>
            <person name="Corradi N."/>
        </authorList>
    </citation>
    <scope>NUCLEOTIDE SEQUENCE [LARGE SCALE GENOMIC DNA]</scope>
    <source>
        <strain evidence="1 2">C2</strain>
    </source>
</reference>
<sequence length="64" mass="7186">MATFINTYPNGPYTSDETKELEKCPLKCDVDTNYYHSPLLQRSPKRSCLDTLLALDSEQAGSSK</sequence>
<name>A0A2N1N2B0_9GLOM</name>
<evidence type="ECO:0000313" key="1">
    <source>
        <dbReference type="EMBL" id="PKK68063.1"/>
    </source>
</evidence>